<organism evidence="9 10">
    <name type="scientific">Desulfurella multipotens</name>
    <dbReference type="NCBI Taxonomy" id="79269"/>
    <lineage>
        <taxon>Bacteria</taxon>
        <taxon>Pseudomonadati</taxon>
        <taxon>Campylobacterota</taxon>
        <taxon>Desulfurellia</taxon>
        <taxon>Desulfurellales</taxon>
        <taxon>Desulfurellaceae</taxon>
        <taxon>Desulfurella</taxon>
    </lineage>
</organism>
<dbReference type="PANTHER" id="PTHR43793">
    <property type="entry name" value="FAD SYNTHASE"/>
    <property type="match status" value="1"/>
</dbReference>
<keyword evidence="4" id="KW-0547">Nucleotide-binding</keyword>
<evidence type="ECO:0000256" key="3">
    <source>
        <dbReference type="ARBA" id="ARBA00022695"/>
    </source>
</evidence>
<evidence type="ECO:0000313" key="10">
    <source>
        <dbReference type="Proteomes" id="UP000199411"/>
    </source>
</evidence>
<dbReference type="EMBL" id="FMYU01000003">
    <property type="protein sequence ID" value="SDC21840.1"/>
    <property type="molecule type" value="Genomic_DNA"/>
</dbReference>
<dbReference type="RefSeq" id="WP_216818723.1">
    <property type="nucleotide sequence ID" value="NZ_FMYU01000003.1"/>
</dbReference>
<protein>
    <recommendedName>
        <fullName evidence="1">D-glycero-beta-D-manno-heptose 1-phosphate adenylyltransferase</fullName>
        <ecNumber evidence="1">2.7.7.70</ecNumber>
    </recommendedName>
</protein>
<dbReference type="NCBIfam" id="TIGR00125">
    <property type="entry name" value="cyt_tran_rel"/>
    <property type="match status" value="1"/>
</dbReference>
<evidence type="ECO:0000256" key="1">
    <source>
        <dbReference type="ARBA" id="ARBA00012519"/>
    </source>
</evidence>
<keyword evidence="3" id="KW-0548">Nucleotidyltransferase</keyword>
<dbReference type="Gene3D" id="3.40.50.620">
    <property type="entry name" value="HUPs"/>
    <property type="match status" value="1"/>
</dbReference>
<dbReference type="PANTHER" id="PTHR43793:SF2">
    <property type="entry name" value="BIFUNCTIONAL PROTEIN HLDE"/>
    <property type="match status" value="1"/>
</dbReference>
<keyword evidence="6" id="KW-0119">Carbohydrate metabolism</keyword>
<dbReference type="InterPro" id="IPR014729">
    <property type="entry name" value="Rossmann-like_a/b/a_fold"/>
</dbReference>
<dbReference type="GO" id="GO:0016779">
    <property type="term" value="F:nucleotidyltransferase activity"/>
    <property type="evidence" value="ECO:0007669"/>
    <property type="project" value="UniProtKB-KW"/>
</dbReference>
<dbReference type="GO" id="GO:0005975">
    <property type="term" value="P:carbohydrate metabolic process"/>
    <property type="evidence" value="ECO:0007669"/>
    <property type="project" value="InterPro"/>
</dbReference>
<dbReference type="AlphaFoldDB" id="A0A1G6JSW8"/>
<evidence type="ECO:0000256" key="4">
    <source>
        <dbReference type="ARBA" id="ARBA00022741"/>
    </source>
</evidence>
<dbReference type="NCBIfam" id="TIGR02199">
    <property type="entry name" value="rfaE_dom_II"/>
    <property type="match status" value="1"/>
</dbReference>
<evidence type="ECO:0000256" key="6">
    <source>
        <dbReference type="ARBA" id="ARBA00023277"/>
    </source>
</evidence>
<evidence type="ECO:0000256" key="5">
    <source>
        <dbReference type="ARBA" id="ARBA00022840"/>
    </source>
</evidence>
<dbReference type="InterPro" id="IPR004821">
    <property type="entry name" value="Cyt_trans-like"/>
</dbReference>
<evidence type="ECO:0000256" key="7">
    <source>
        <dbReference type="ARBA" id="ARBA00047428"/>
    </source>
</evidence>
<evidence type="ECO:0000259" key="8">
    <source>
        <dbReference type="Pfam" id="PF01467"/>
    </source>
</evidence>
<dbReference type="Pfam" id="PF01467">
    <property type="entry name" value="CTP_transf_like"/>
    <property type="match status" value="1"/>
</dbReference>
<dbReference type="EC" id="2.7.7.70" evidence="1"/>
<keyword evidence="2" id="KW-0808">Transferase</keyword>
<evidence type="ECO:0000313" key="9">
    <source>
        <dbReference type="EMBL" id="SDC21840.1"/>
    </source>
</evidence>
<reference evidence="10" key="1">
    <citation type="submission" date="2016-10" db="EMBL/GenBank/DDBJ databases">
        <authorList>
            <person name="Varghese N."/>
            <person name="Submissions S."/>
        </authorList>
    </citation>
    <scope>NUCLEOTIDE SEQUENCE [LARGE SCALE GENOMIC DNA]</scope>
    <source>
        <strain evidence="10">DSM 8415</strain>
    </source>
</reference>
<dbReference type="SUPFAM" id="SSF52374">
    <property type="entry name" value="Nucleotidylyl transferase"/>
    <property type="match status" value="1"/>
</dbReference>
<accession>A0A1G6JSW8</accession>
<keyword evidence="5" id="KW-0067">ATP-binding</keyword>
<feature type="domain" description="Cytidyltransferase-like" evidence="8">
    <location>
        <begin position="26"/>
        <end position="117"/>
    </location>
</feature>
<proteinExistence type="predicted"/>
<name>A0A1G6JSW8_9BACT</name>
<dbReference type="GO" id="GO:0005524">
    <property type="term" value="F:ATP binding"/>
    <property type="evidence" value="ECO:0007669"/>
    <property type="project" value="UniProtKB-KW"/>
</dbReference>
<gene>
    <name evidence="9" type="ORF">SAMN05660835_00472</name>
</gene>
<dbReference type="InterPro" id="IPR011914">
    <property type="entry name" value="RfaE_dom_II"/>
</dbReference>
<dbReference type="InterPro" id="IPR050385">
    <property type="entry name" value="Archaeal_FAD_synthase"/>
</dbReference>
<dbReference type="Proteomes" id="UP000199411">
    <property type="component" value="Unassembled WGS sequence"/>
</dbReference>
<dbReference type="GO" id="GO:0016773">
    <property type="term" value="F:phosphotransferase activity, alcohol group as acceptor"/>
    <property type="evidence" value="ECO:0007669"/>
    <property type="project" value="InterPro"/>
</dbReference>
<comment type="catalytic activity">
    <reaction evidence="7">
        <text>D-glycero-beta-D-manno-heptose 1-phosphate + ATP + H(+) = ADP-D-glycero-beta-D-manno-heptose + diphosphate</text>
        <dbReference type="Rhea" id="RHEA:27465"/>
        <dbReference type="ChEBI" id="CHEBI:15378"/>
        <dbReference type="ChEBI" id="CHEBI:30616"/>
        <dbReference type="ChEBI" id="CHEBI:33019"/>
        <dbReference type="ChEBI" id="CHEBI:59967"/>
        <dbReference type="ChEBI" id="CHEBI:61593"/>
        <dbReference type="EC" id="2.7.7.70"/>
    </reaction>
</comment>
<keyword evidence="10" id="KW-1185">Reference proteome</keyword>
<evidence type="ECO:0000256" key="2">
    <source>
        <dbReference type="ARBA" id="ARBA00022679"/>
    </source>
</evidence>
<sequence length="161" mass="18104">MDKIKSFEQIKEIIDKLKSFNKKIVFTNGCFDIIHAGHVNYLQKAKQLGDVLIVGLNSDKSVKSIKGEKRPINNQDDRACVLSAFYFVDYVVIFDQDTPYELIKIIQPNVLAKGADWEGKNIVGKDIVEKSNGKIVLIDYLEGKSTTSIIDKILKAYGYTG</sequence>